<dbReference type="GO" id="GO:0016829">
    <property type="term" value="F:lyase activity"/>
    <property type="evidence" value="ECO:0007669"/>
    <property type="project" value="UniProtKB-KW"/>
</dbReference>
<keyword evidence="1" id="KW-0732">Signal</keyword>
<dbReference type="Gene3D" id="1.50.10.20">
    <property type="match status" value="1"/>
</dbReference>
<protein>
    <submittedName>
        <fullName evidence="2">Pectic acid lyase</fullName>
    </submittedName>
</protein>
<feature type="chain" id="PRO_5022214547" evidence="1">
    <location>
        <begin position="29"/>
        <end position="507"/>
    </location>
</feature>
<evidence type="ECO:0000256" key="1">
    <source>
        <dbReference type="SAM" id="SignalP"/>
    </source>
</evidence>
<evidence type="ECO:0000313" key="2">
    <source>
        <dbReference type="EMBL" id="QDT08923.1"/>
    </source>
</evidence>
<reference evidence="2 3" key="1">
    <citation type="submission" date="2019-02" db="EMBL/GenBank/DDBJ databases">
        <title>Deep-cultivation of Planctomycetes and their phenomic and genomic characterization uncovers novel biology.</title>
        <authorList>
            <person name="Wiegand S."/>
            <person name="Jogler M."/>
            <person name="Boedeker C."/>
            <person name="Pinto D."/>
            <person name="Vollmers J."/>
            <person name="Rivas-Marin E."/>
            <person name="Kohn T."/>
            <person name="Peeters S.H."/>
            <person name="Heuer A."/>
            <person name="Rast P."/>
            <person name="Oberbeckmann S."/>
            <person name="Bunk B."/>
            <person name="Jeske O."/>
            <person name="Meyerdierks A."/>
            <person name="Storesund J.E."/>
            <person name="Kallscheuer N."/>
            <person name="Luecker S."/>
            <person name="Lage O.M."/>
            <person name="Pohl T."/>
            <person name="Merkel B.J."/>
            <person name="Hornburger P."/>
            <person name="Mueller R.-W."/>
            <person name="Bruemmer F."/>
            <person name="Labrenz M."/>
            <person name="Spormann A.M."/>
            <person name="Op den Camp H."/>
            <person name="Overmann J."/>
            <person name="Amann R."/>
            <person name="Jetten M.S.M."/>
            <person name="Mascher T."/>
            <person name="Medema M.H."/>
            <person name="Devos D.P."/>
            <person name="Kaster A.-K."/>
            <person name="Ovreas L."/>
            <person name="Rohde M."/>
            <person name="Galperin M.Y."/>
            <person name="Jogler C."/>
        </authorList>
    </citation>
    <scope>NUCLEOTIDE SEQUENCE [LARGE SCALE GENOMIC DNA]</scope>
    <source>
        <strain evidence="2 3">K23_9</strain>
    </source>
</reference>
<dbReference type="InterPro" id="IPR012669">
    <property type="entry name" value="Pectate_lyase"/>
</dbReference>
<keyword evidence="3" id="KW-1185">Reference proteome</keyword>
<dbReference type="SUPFAM" id="SSF81853">
    <property type="entry name" value="Family 10 polysaccharide lyase"/>
    <property type="match status" value="1"/>
</dbReference>
<dbReference type="Pfam" id="PF09492">
    <property type="entry name" value="Pec_lyase"/>
    <property type="match status" value="1"/>
</dbReference>
<dbReference type="Proteomes" id="UP000319817">
    <property type="component" value="Chromosome"/>
</dbReference>
<dbReference type="EMBL" id="CP036526">
    <property type="protein sequence ID" value="QDT08923.1"/>
    <property type="molecule type" value="Genomic_DNA"/>
</dbReference>
<feature type="signal peptide" evidence="1">
    <location>
        <begin position="1"/>
        <end position="28"/>
    </location>
</feature>
<keyword evidence="2" id="KW-0456">Lyase</keyword>
<evidence type="ECO:0000313" key="3">
    <source>
        <dbReference type="Proteomes" id="UP000319817"/>
    </source>
</evidence>
<dbReference type="RefSeq" id="WP_419189651.1">
    <property type="nucleotide sequence ID" value="NZ_CP036526.1"/>
</dbReference>
<gene>
    <name evidence="2" type="ORF">K239x_08660</name>
</gene>
<name>A0A517NP80_9BACT</name>
<dbReference type="AlphaFoldDB" id="A0A517NP80"/>
<proteinExistence type="predicted"/>
<accession>A0A517NP80</accession>
<sequence length="507" mass="57516" precursor="true">MNCPAQWKIQWKILFAAVLAGVSVTLHADDSPRVKELTVAKKTLASATQFMRDRVSVHGGYSWFSSADGKLSHGEGVAGPERVWVQPPGAPAVAMAMLKAYRATGDPIHLQAARDAGDVLIGGQLRSGGWGYSIELDEEARKKIPYRVGPNGGRDKILPHQWPGGWGVWKTRKYKTNRTLIDDDTTPSVIRFLASLDQSLEFKDAEVHEAVMYALRSVMGSQYPIGAWGHNYDRFPLESPSKTHYPIVKASYPDRWTKKSQNDFTGCYMLNDRQTMNMIETMMLCAKIYNDDRFWYSAKQGGEFLILAQMPDPQPAWAQQYNHIMHPVWDRKFEPPAITGGESQDAMRTLIRLYRETKDKKFLEPIPRALAYLKTCLRDDGKLARYYELKTNRPLYFDKAYQITYDDADMPDHYGFIRESQLDEIERDYLAVLNDPDAPIQFQSNAAIRAAATKAMQTQNDDGAWLEKGFVRNQDGKKVIPPEGVVSSQTYIDNVDAICELIRLLKE</sequence>
<organism evidence="2 3">
    <name type="scientific">Stieleria marina</name>
    <dbReference type="NCBI Taxonomy" id="1930275"/>
    <lineage>
        <taxon>Bacteria</taxon>
        <taxon>Pseudomonadati</taxon>
        <taxon>Planctomycetota</taxon>
        <taxon>Planctomycetia</taxon>
        <taxon>Pirellulales</taxon>
        <taxon>Pirellulaceae</taxon>
        <taxon>Stieleria</taxon>
    </lineage>
</organism>